<organism evidence="4 5">
    <name type="scientific">Leucocoprinus birnbaumii</name>
    <dbReference type="NCBI Taxonomy" id="56174"/>
    <lineage>
        <taxon>Eukaryota</taxon>
        <taxon>Fungi</taxon>
        <taxon>Dikarya</taxon>
        <taxon>Basidiomycota</taxon>
        <taxon>Agaricomycotina</taxon>
        <taxon>Agaricomycetes</taxon>
        <taxon>Agaricomycetidae</taxon>
        <taxon>Agaricales</taxon>
        <taxon>Agaricineae</taxon>
        <taxon>Agaricaceae</taxon>
        <taxon>Leucocoprinus</taxon>
    </lineage>
</organism>
<dbReference type="Gene3D" id="1.50.10.10">
    <property type="match status" value="1"/>
</dbReference>
<dbReference type="EMBL" id="JANIEX010000208">
    <property type="protein sequence ID" value="KAJ3570977.1"/>
    <property type="molecule type" value="Genomic_DNA"/>
</dbReference>
<feature type="chain" id="PRO_5041972278" description="FAD-binding PCMH-type domain-containing protein" evidence="2">
    <location>
        <begin position="25"/>
        <end position="1127"/>
    </location>
</feature>
<dbReference type="InterPro" id="IPR035398">
    <property type="entry name" value="Bac_rhamnosid_C"/>
</dbReference>
<dbReference type="Pfam" id="PF08031">
    <property type="entry name" value="BBE"/>
    <property type="match status" value="1"/>
</dbReference>
<accession>A0AAD5VVF1</accession>
<protein>
    <recommendedName>
        <fullName evidence="3">FAD-binding PCMH-type domain-containing protein</fullName>
    </recommendedName>
</protein>
<dbReference type="Gene3D" id="2.60.420.10">
    <property type="entry name" value="Maltose phosphorylase, domain 3"/>
    <property type="match status" value="1"/>
</dbReference>
<keyword evidence="2" id="KW-0732">Signal</keyword>
<dbReference type="SUPFAM" id="SSF56176">
    <property type="entry name" value="FAD-binding/transporter-associated domain-like"/>
    <property type="match status" value="1"/>
</dbReference>
<evidence type="ECO:0000256" key="1">
    <source>
        <dbReference type="ARBA" id="ARBA00005466"/>
    </source>
</evidence>
<comment type="similarity">
    <text evidence="1">Belongs to the oxygen-dependent FAD-linked oxidoreductase family.</text>
</comment>
<dbReference type="PROSITE" id="PS51387">
    <property type="entry name" value="FAD_PCMH"/>
    <property type="match status" value="1"/>
</dbReference>
<dbReference type="GO" id="GO:0005975">
    <property type="term" value="P:carbohydrate metabolic process"/>
    <property type="evidence" value="ECO:0007669"/>
    <property type="project" value="InterPro"/>
</dbReference>
<evidence type="ECO:0000256" key="2">
    <source>
        <dbReference type="SAM" id="SignalP"/>
    </source>
</evidence>
<feature type="domain" description="FAD-binding PCMH-type" evidence="3">
    <location>
        <begin position="126"/>
        <end position="311"/>
    </location>
</feature>
<dbReference type="PANTHER" id="PTHR34987">
    <property type="entry name" value="C, PUTATIVE (AFU_ORTHOLOGUE AFUA_3G02880)-RELATED"/>
    <property type="match status" value="1"/>
</dbReference>
<dbReference type="InterPro" id="IPR016166">
    <property type="entry name" value="FAD-bd_PCMH"/>
</dbReference>
<dbReference type="AlphaFoldDB" id="A0AAD5VVF1"/>
<dbReference type="Pfam" id="PF01565">
    <property type="entry name" value="FAD_binding_4"/>
    <property type="match status" value="1"/>
</dbReference>
<dbReference type="InterPro" id="IPR012341">
    <property type="entry name" value="6hp_glycosidase-like_sf"/>
</dbReference>
<dbReference type="PANTHER" id="PTHR34987:SF6">
    <property type="entry name" value="ALPHA-L-RHAMNOSIDASE SIX-HAIRPIN GLYCOSIDASE DOMAIN-CONTAINING PROTEIN"/>
    <property type="match status" value="1"/>
</dbReference>
<keyword evidence="5" id="KW-1185">Reference proteome</keyword>
<dbReference type="InterPro" id="IPR035396">
    <property type="entry name" value="Bac_rhamnosid6H"/>
</dbReference>
<sequence length="1127" mass="121034">MKFFGSLLDIAPFLLLELVQATTAKGNSKCRCIYGESCWPSDDDFKTLSAQLSQPLIHPVPAASACYPVDHPSGNCSEVQENWFNGIWRSNQPGAYENPNFETYTNKNGSLSGCYLNTTLGLPCEQGSVPPIGIDARTIEDVQAAVRFVEQHNLRFVVKNTGHDYLGRSAGKGAFMIWTHNLKNITYNANFIPEGGSSAEAVAAFTVGAGVQWSEAYEAAREQQRFIVGGLSSDMSNGAAGGWIMGGGHSAFSPTYGLGVDNVIQFTIVQPDGEHVVANAHNNADLFWALRGGGAGSWGVVTSATYQTYELIPLSMSVINVTFPNPEVAQTVGTKFVGLHPQLSDMGWGGYSFITNDTLFAAFVAPNVSLAEHNTTMDPFFDFTRNATGGSGVEIFVDAYDNFHAWLAVLEAGGSAGGTQQLGGNVELASRLLSREAAEQRPEETARLFLSFDLIAINFVAGGAVARANPDSVALNPGWRKAVAMAYTADGWEDGATGEVVRAARQRVAEYVRRLDPISPDSTTYMNEASLYEPNFKKSFFGDHYDKLRQIKRKYDPKSFFLVAEVVATAVFQVLAAVPKGPWDQFNITPKSRDSRPIKVHSVRGEVQDPGALIGSGTATFAEDGSFVVLDFGQEVGGRVFLNVDSAGENSSLSLSFTESAEFINPATSDSSCRAVASMDGDGIQLLPVPLQRGLFMQTIGELRGGFRYLTIVSNSDAPVGIFGVGVQNSFMPHWDDLTAYTGYFFANDPGFHDPDFLTKLWRDSNLAPILKILSQKSELMLGFQGDLGISTNTELVALDDILPSKNALLVMFSTQEPATGALQYSGPPINARGSDTYIAWSLIGTYNVWLYTGDLDFVQTVWANYTKAIAFLQNQVDETGLMNVPQSFANDWGREGGQGHNSAANVLLYRALVVLSELASELGDTDSAASFAANASSLKEAINNILWDDQVELYRDNDLSTLHPQDGNAMAVVFNVTETQGQNEASTLLEGFTANGSLGYRSAAGANFDHSFTSHSHGWATGPTSALTFHVLGIGITSPQGKSWAVNPVLSGLDSAEGGFETTLGWFGVKWEANETVLTVQVTTPHATTGTVNIPGSGQIQVDGEPVDGGSVSLAGGDHVLKRFLS</sequence>
<dbReference type="Gene3D" id="3.30.465.10">
    <property type="match status" value="2"/>
</dbReference>
<gene>
    <name evidence="4" type="ORF">NP233_g4058</name>
</gene>
<feature type="signal peptide" evidence="2">
    <location>
        <begin position="1"/>
        <end position="24"/>
    </location>
</feature>
<dbReference type="GO" id="GO:0016491">
    <property type="term" value="F:oxidoreductase activity"/>
    <property type="evidence" value="ECO:0007669"/>
    <property type="project" value="InterPro"/>
</dbReference>
<dbReference type="InterPro" id="IPR008928">
    <property type="entry name" value="6-hairpin_glycosidase_sf"/>
</dbReference>
<dbReference type="InterPro" id="IPR012951">
    <property type="entry name" value="BBE"/>
</dbReference>
<proteinExistence type="inferred from homology"/>
<dbReference type="InterPro" id="IPR036318">
    <property type="entry name" value="FAD-bd_PCMH-like_sf"/>
</dbReference>
<dbReference type="Proteomes" id="UP001213000">
    <property type="component" value="Unassembled WGS sequence"/>
</dbReference>
<evidence type="ECO:0000313" key="5">
    <source>
        <dbReference type="Proteomes" id="UP001213000"/>
    </source>
</evidence>
<evidence type="ECO:0000259" key="3">
    <source>
        <dbReference type="PROSITE" id="PS51387"/>
    </source>
</evidence>
<dbReference type="SUPFAM" id="SSF48208">
    <property type="entry name" value="Six-hairpin glycosidases"/>
    <property type="match status" value="1"/>
</dbReference>
<evidence type="ECO:0000313" key="4">
    <source>
        <dbReference type="EMBL" id="KAJ3570977.1"/>
    </source>
</evidence>
<name>A0AAD5VVF1_9AGAR</name>
<dbReference type="Pfam" id="PF17389">
    <property type="entry name" value="Bac_rhamnosid6H"/>
    <property type="match status" value="1"/>
</dbReference>
<dbReference type="GO" id="GO:0071949">
    <property type="term" value="F:FAD binding"/>
    <property type="evidence" value="ECO:0007669"/>
    <property type="project" value="InterPro"/>
</dbReference>
<dbReference type="InterPro" id="IPR016169">
    <property type="entry name" value="FAD-bd_PCMH_sub2"/>
</dbReference>
<dbReference type="InterPro" id="IPR006094">
    <property type="entry name" value="Oxid_FAD_bind_N"/>
</dbReference>
<comment type="caution">
    <text evidence="4">The sequence shown here is derived from an EMBL/GenBank/DDBJ whole genome shotgun (WGS) entry which is preliminary data.</text>
</comment>
<reference evidence="4" key="1">
    <citation type="submission" date="2022-07" db="EMBL/GenBank/DDBJ databases">
        <title>Genome Sequence of Leucocoprinus birnbaumii.</title>
        <authorList>
            <person name="Buettner E."/>
        </authorList>
    </citation>
    <scope>NUCLEOTIDE SEQUENCE</scope>
    <source>
        <strain evidence="4">VT141</strain>
    </source>
</reference>
<dbReference type="Pfam" id="PF17390">
    <property type="entry name" value="Bac_rhamnosid_C"/>
    <property type="match status" value="1"/>
</dbReference>